<feature type="compositionally biased region" description="Polar residues" evidence="1">
    <location>
        <begin position="87"/>
        <end position="101"/>
    </location>
</feature>
<dbReference type="PANTHER" id="PTHR45808">
    <property type="entry name" value="RHO GTPASE-ACTIVATING PROTEIN 68F"/>
    <property type="match status" value="1"/>
</dbReference>
<gene>
    <name evidence="3" type="ORF">PBRA_003877</name>
    <name evidence="4" type="ORF">PLBR_LOCUS3652</name>
</gene>
<dbReference type="EMBL" id="CDSF01000013">
    <property type="protein sequence ID" value="CEO95111.1"/>
    <property type="molecule type" value="Genomic_DNA"/>
</dbReference>
<reference evidence="4 6" key="2">
    <citation type="submission" date="2018-03" db="EMBL/GenBank/DDBJ databases">
        <authorList>
            <person name="Fogelqvist J."/>
        </authorList>
    </citation>
    <scope>NUCLEOTIDE SEQUENCE [LARGE SCALE GENOMIC DNA]</scope>
</reference>
<dbReference type="STRING" id="37360.A0A0G4IIS2"/>
<dbReference type="Proteomes" id="UP000290189">
    <property type="component" value="Unassembled WGS sequence"/>
</dbReference>
<protein>
    <recommendedName>
        <fullName evidence="2">Rho-GAP domain-containing protein</fullName>
    </recommendedName>
</protein>
<dbReference type="Proteomes" id="UP000039324">
    <property type="component" value="Unassembled WGS sequence"/>
</dbReference>
<evidence type="ECO:0000313" key="6">
    <source>
        <dbReference type="Proteomes" id="UP000290189"/>
    </source>
</evidence>
<evidence type="ECO:0000313" key="5">
    <source>
        <dbReference type="Proteomes" id="UP000039324"/>
    </source>
</evidence>
<dbReference type="EMBL" id="OVEO01000005">
    <property type="protein sequence ID" value="SPQ96437.1"/>
    <property type="molecule type" value="Genomic_DNA"/>
</dbReference>
<feature type="region of interest" description="Disordered" evidence="1">
    <location>
        <begin position="1"/>
        <end position="23"/>
    </location>
</feature>
<feature type="region of interest" description="Disordered" evidence="1">
    <location>
        <begin position="957"/>
        <end position="976"/>
    </location>
</feature>
<dbReference type="InterPro" id="IPR027267">
    <property type="entry name" value="AH/BAR_dom_sf"/>
</dbReference>
<accession>A0A0G4IIS2</accession>
<geneLocation type="mitochondrion" evidence="4"/>
<organism evidence="3 5">
    <name type="scientific">Plasmodiophora brassicae</name>
    <name type="common">Clubroot disease agent</name>
    <dbReference type="NCBI Taxonomy" id="37360"/>
    <lineage>
        <taxon>Eukaryota</taxon>
        <taxon>Sar</taxon>
        <taxon>Rhizaria</taxon>
        <taxon>Endomyxa</taxon>
        <taxon>Phytomyxea</taxon>
        <taxon>Plasmodiophorida</taxon>
        <taxon>Plasmodiophoridae</taxon>
        <taxon>Plasmodiophora</taxon>
    </lineage>
</organism>
<dbReference type="SUPFAM" id="SSF48350">
    <property type="entry name" value="GTPase activation domain, GAP"/>
    <property type="match status" value="1"/>
</dbReference>
<dbReference type="GO" id="GO:0005737">
    <property type="term" value="C:cytoplasm"/>
    <property type="evidence" value="ECO:0007669"/>
    <property type="project" value="TreeGrafter"/>
</dbReference>
<dbReference type="Gene3D" id="1.10.555.10">
    <property type="entry name" value="Rho GTPase activation protein"/>
    <property type="match status" value="1"/>
</dbReference>
<dbReference type="CDD" id="cd00159">
    <property type="entry name" value="RhoGAP"/>
    <property type="match status" value="1"/>
</dbReference>
<name>A0A0G4IIS2_PLABS</name>
<dbReference type="PROSITE" id="PS50238">
    <property type="entry name" value="RHOGAP"/>
    <property type="match status" value="1"/>
</dbReference>
<dbReference type="GO" id="GO:0005096">
    <property type="term" value="F:GTPase activator activity"/>
    <property type="evidence" value="ECO:0007669"/>
    <property type="project" value="TreeGrafter"/>
</dbReference>
<dbReference type="PANTHER" id="PTHR45808:SF2">
    <property type="entry name" value="RHO GTPASE-ACTIVATING PROTEIN 68F"/>
    <property type="match status" value="1"/>
</dbReference>
<feature type="region of interest" description="Disordered" evidence="1">
    <location>
        <begin position="1125"/>
        <end position="1156"/>
    </location>
</feature>
<feature type="compositionally biased region" description="Low complexity" evidence="1">
    <location>
        <begin position="958"/>
        <end position="974"/>
    </location>
</feature>
<evidence type="ECO:0000259" key="2">
    <source>
        <dbReference type="PROSITE" id="PS50238"/>
    </source>
</evidence>
<sequence length="1347" mass="145991">MTQPFADITHRQGEPNTPAVVSPKTRRLNVASMKLARDIRMAVLAHDPRSLRAALKAAEDLHLDTHLIKAARTSLIEMEAERDTNDENSAPPTPSNAQEGSSKAAGNGSRSSVVASFMKSKHPAFPSPGKVQSPVAKRALYKGAAVVAPSSETDRSEGEHSPEKSAPIAYTVAHPLFDDGKAHPAAPIRGPAAMASGDAVSETVRKFRNEIQPQLSARIARIRLESAKLDVSCKDLCAFIRAAHGAQEASVFAHRALAEDINQRAFSKSGLTIDVPWLLIRGQLMGRAERDMEALQRLRLDAMLPAAIAIPAIETEIRSLFEEAVFLETECIKAMTEIDRCMPRPADGEDAASQQDVSTHAEGSMLSATIRRLRKPSDAASVGGEEGVSTARIEAEVTFKRVFNEYLTRLPVIIGRIASLNAQRLKIVKKSLTTLVASRQRQLETEADDHQTLTEVVSQIDVEKDLKNLVELTGAAGCVGDDDAVADDLLGRSWSNHLSLAIVPSPGSASNASTDAIFFDAARPRSYAVDLWAGSGFDIALEHAVATKGSVSNLQNLLKSWSSALYAQSETLSRAARDVQAGDDEGAAYVGDTQTHAEQVLLRSTQTKATCYMTCANLLRQAGVAVREHKGNIKRVCRSVAEGRARATKELQIATAHEAKCKETRDRLEKDLSATMSLVQDGASSYGPGGTTCQSQAQLEVLLAQLEREERAFRHADLVQRNALHSLQTMRETYAIMQCQFLQQLQRIEQGRLFVIASAIRDLGQGIRDLVNTIEQADLDTIAAFAAIDLDRDLQQFVSATYPGGTRAVSPSAPCDYVTELSADGFDPAFAHAMSGLAQMKSMLLLLDASAETHEQTRSLARFKLSIHNQELPAVHDALVQCQHLVQGVCQSIEDHCFRHREIMASVSKQRHALKAQARDIRKRFQNGHRRVTQATQAHAAAVDAQRRSTERLQIVKAQQAGSASGAPPADASANQTMSSRIARLFSRDPSKTLIRTEHDVHTSKSNLERSMQELAQAISDRESTVQSALRGLQDIEANRVSSLQWCVPVLMDDSHAKGGEIAELAQALLNLSATWNGASDLVAFIKANSSGVAPPPFLLTVDWSCDPAEDARLCRPRTLTISYESTDDDDEHGAREGSTHSAGTTGNDSTFGGSLESAPKRNGVAKVVSACIAFLSVQGMQSPELLFRDSAPPEEVHALVRAFQRDQDLPLVTQTVECVAAVLKLYVSQLNPSLIPSTMASEFMSIYKNASASRRCEKARVWLAKLPEANRNTLKLLLLFLSETARSATRDSVSMQMAVTNLAISWSPVLLRSAVGSTIQAVARLIHDTPAIFSDTGVAYPAPGQQ</sequence>
<evidence type="ECO:0000256" key="1">
    <source>
        <dbReference type="SAM" id="MobiDB-lite"/>
    </source>
</evidence>
<evidence type="ECO:0000313" key="4">
    <source>
        <dbReference type="EMBL" id="SPQ96437.1"/>
    </source>
</evidence>
<reference evidence="3 5" key="1">
    <citation type="submission" date="2015-02" db="EMBL/GenBank/DDBJ databases">
        <authorList>
            <person name="Chooi Y.-H."/>
        </authorList>
    </citation>
    <scope>NUCLEOTIDE SEQUENCE [LARGE SCALE GENOMIC DNA]</scope>
    <source>
        <strain evidence="3">E3</strain>
    </source>
</reference>
<dbReference type="OrthoDB" id="5981864at2759"/>
<feature type="compositionally biased region" description="Low complexity" evidence="1">
    <location>
        <begin position="933"/>
        <end position="944"/>
    </location>
</feature>
<dbReference type="SUPFAM" id="SSF103657">
    <property type="entry name" value="BAR/IMD domain-like"/>
    <property type="match status" value="2"/>
</dbReference>
<dbReference type="InterPro" id="IPR008936">
    <property type="entry name" value="Rho_GTPase_activation_prot"/>
</dbReference>
<feature type="region of interest" description="Disordered" evidence="1">
    <location>
        <begin position="932"/>
        <end position="951"/>
    </location>
</feature>
<dbReference type="GO" id="GO:0007264">
    <property type="term" value="P:small GTPase-mediated signal transduction"/>
    <property type="evidence" value="ECO:0007669"/>
    <property type="project" value="TreeGrafter"/>
</dbReference>
<dbReference type="InterPro" id="IPR000198">
    <property type="entry name" value="RhoGAP_dom"/>
</dbReference>
<feature type="domain" description="Rho-GAP" evidence="2">
    <location>
        <begin position="1154"/>
        <end position="1334"/>
    </location>
</feature>
<dbReference type="SMART" id="SM00324">
    <property type="entry name" value="RhoGAP"/>
    <property type="match status" value="1"/>
</dbReference>
<feature type="region of interest" description="Disordered" evidence="1">
    <location>
        <begin position="80"/>
        <end position="113"/>
    </location>
</feature>
<proteinExistence type="predicted"/>
<keyword evidence="5" id="KW-1185">Reference proteome</keyword>
<evidence type="ECO:0000313" key="3">
    <source>
        <dbReference type="EMBL" id="CEO95111.1"/>
    </source>
</evidence>
<dbReference type="Gene3D" id="1.20.1270.60">
    <property type="entry name" value="Arfaptin homology (AH) domain/BAR domain"/>
    <property type="match status" value="3"/>
</dbReference>
<dbReference type="Pfam" id="PF00620">
    <property type="entry name" value="RhoGAP"/>
    <property type="match status" value="1"/>
</dbReference>
<keyword evidence="4" id="KW-0496">Mitochondrion</keyword>
<feature type="compositionally biased region" description="Polar residues" evidence="1">
    <location>
        <begin position="1140"/>
        <end position="1153"/>
    </location>
</feature>